<evidence type="ECO:0000313" key="3">
    <source>
        <dbReference type="Proteomes" id="UP000887013"/>
    </source>
</evidence>
<dbReference type="Proteomes" id="UP000887013">
    <property type="component" value="Unassembled WGS sequence"/>
</dbReference>
<comment type="caution">
    <text evidence="2">The sequence shown here is derived from an EMBL/GenBank/DDBJ whole genome shotgun (WGS) entry which is preliminary data.</text>
</comment>
<organism evidence="2 3">
    <name type="scientific">Nephila pilipes</name>
    <name type="common">Giant wood spider</name>
    <name type="synonym">Nephila maculata</name>
    <dbReference type="NCBI Taxonomy" id="299642"/>
    <lineage>
        <taxon>Eukaryota</taxon>
        <taxon>Metazoa</taxon>
        <taxon>Ecdysozoa</taxon>
        <taxon>Arthropoda</taxon>
        <taxon>Chelicerata</taxon>
        <taxon>Arachnida</taxon>
        <taxon>Araneae</taxon>
        <taxon>Araneomorphae</taxon>
        <taxon>Entelegynae</taxon>
        <taxon>Araneoidea</taxon>
        <taxon>Nephilidae</taxon>
        <taxon>Nephila</taxon>
    </lineage>
</organism>
<protein>
    <submittedName>
        <fullName evidence="2">Uncharacterized protein</fullName>
    </submittedName>
</protein>
<evidence type="ECO:0000256" key="1">
    <source>
        <dbReference type="SAM" id="MobiDB-lite"/>
    </source>
</evidence>
<gene>
    <name evidence="2" type="ORF">NPIL_38111</name>
</gene>
<feature type="region of interest" description="Disordered" evidence="1">
    <location>
        <begin position="29"/>
        <end position="52"/>
    </location>
</feature>
<dbReference type="EMBL" id="BMAW01079069">
    <property type="protein sequence ID" value="GFU13840.1"/>
    <property type="molecule type" value="Genomic_DNA"/>
</dbReference>
<dbReference type="AlphaFoldDB" id="A0A8X6QH34"/>
<sequence>MSPPLDVAGGQLVESQPETNHFLTTQQRLPSPLPLAARNTAPPPPFARTSKRRCSQRPLYHAACYRTYAFNHASHLLRAAGRFAQSKAAMLLPHTHCQNRLCR</sequence>
<evidence type="ECO:0000313" key="2">
    <source>
        <dbReference type="EMBL" id="GFU13840.1"/>
    </source>
</evidence>
<proteinExistence type="predicted"/>
<name>A0A8X6QH34_NEPPI</name>
<reference evidence="2" key="1">
    <citation type="submission" date="2020-08" db="EMBL/GenBank/DDBJ databases">
        <title>Multicomponent nature underlies the extraordinary mechanical properties of spider dragline silk.</title>
        <authorList>
            <person name="Kono N."/>
            <person name="Nakamura H."/>
            <person name="Mori M."/>
            <person name="Yoshida Y."/>
            <person name="Ohtoshi R."/>
            <person name="Malay A.D."/>
            <person name="Moran D.A.P."/>
            <person name="Tomita M."/>
            <person name="Numata K."/>
            <person name="Arakawa K."/>
        </authorList>
    </citation>
    <scope>NUCLEOTIDE SEQUENCE</scope>
</reference>
<accession>A0A8X6QH34</accession>
<keyword evidence="3" id="KW-1185">Reference proteome</keyword>